<dbReference type="PROSITE" id="PS00137">
    <property type="entry name" value="SUBTILASE_HIS"/>
    <property type="match status" value="1"/>
</dbReference>
<dbReference type="OrthoDB" id="6424942at2759"/>
<dbReference type="InterPro" id="IPR022398">
    <property type="entry name" value="Peptidase_S8_His-AS"/>
</dbReference>
<dbReference type="AlphaFoldDB" id="A0A2L2YDE8"/>
<dbReference type="InterPro" id="IPR015500">
    <property type="entry name" value="Peptidase_S8_subtilisin-rel"/>
</dbReference>
<dbReference type="PROSITE" id="PS00138">
    <property type="entry name" value="SUBTILASE_SER"/>
    <property type="match status" value="1"/>
</dbReference>
<evidence type="ECO:0000256" key="2">
    <source>
        <dbReference type="ARBA" id="ARBA00011073"/>
    </source>
</evidence>
<reference evidence="12" key="1">
    <citation type="journal article" date="2016" name="Mol. Ecol. Resour.">
        <title>Evaluation of the impact of RNA preservation methods of spiders for de novo transcriptome assembly.</title>
        <authorList>
            <person name="Kono N."/>
            <person name="Nakamura H."/>
            <person name="Ito Y."/>
            <person name="Tomita M."/>
            <person name="Arakawa K."/>
        </authorList>
    </citation>
    <scope>NUCLEOTIDE SEQUENCE</scope>
    <source>
        <tissue evidence="12">Whole body</tissue>
    </source>
</reference>
<dbReference type="InterPro" id="IPR036852">
    <property type="entry name" value="Peptidase_S8/S53_dom_sf"/>
</dbReference>
<evidence type="ECO:0000256" key="3">
    <source>
        <dbReference type="ARBA" id="ARBA00012462"/>
    </source>
</evidence>
<dbReference type="PANTHER" id="PTHR43806">
    <property type="entry name" value="PEPTIDASE S8"/>
    <property type="match status" value="1"/>
</dbReference>
<evidence type="ECO:0000256" key="5">
    <source>
        <dbReference type="ARBA" id="ARBA00022438"/>
    </source>
</evidence>
<evidence type="ECO:0000313" key="12">
    <source>
        <dbReference type="EMBL" id="LAA06158.1"/>
    </source>
</evidence>
<keyword evidence="5" id="KW-0031">Aminopeptidase</keyword>
<evidence type="ECO:0000256" key="10">
    <source>
        <dbReference type="PROSITE-ProRule" id="PRU01240"/>
    </source>
</evidence>
<dbReference type="Pfam" id="PF00082">
    <property type="entry name" value="Peptidase_S8"/>
    <property type="match status" value="1"/>
</dbReference>
<evidence type="ECO:0000256" key="4">
    <source>
        <dbReference type="ARBA" id="ARBA00020244"/>
    </source>
</evidence>
<dbReference type="CDD" id="cd04857">
    <property type="entry name" value="Peptidases_S8_Tripeptidyl_Aminopeptidase_II"/>
    <property type="match status" value="1"/>
</dbReference>
<keyword evidence="6 10" id="KW-0645">Protease</keyword>
<dbReference type="InterPro" id="IPR050131">
    <property type="entry name" value="Peptidase_S8_subtilisin-like"/>
</dbReference>
<proteinExistence type="evidence at transcript level"/>
<evidence type="ECO:0000259" key="11">
    <source>
        <dbReference type="Pfam" id="PF00082"/>
    </source>
</evidence>
<evidence type="ECO:0000256" key="9">
    <source>
        <dbReference type="ARBA" id="ARBA00032232"/>
    </source>
</evidence>
<sequence>MASNYSNEFPVWALLPKRETNVTSFLNKYPEYDGRGITIAIFDSGVDPGAKGLQKTSDGKQKIVEMMDGSGAGDVDTSNVVEAENGFITGLTGNKLKVPSDWKNPTGKYHLGVKNAYELYPKILKERIIKDRKEAFWDADHKYQLAEASRALHEFNSQHTSQLTVEEKFKKEELETQIEILNTLEKKYCDLGPTYDCVVFHDGKCWRAVIDTSEEGDLENCDLLGSFSETYEFARLTEMDLLNYCVNIYDDGNLLEIVSTSSAHGTHVASIAAAYFFDNPEMNGVAPGAQIVSIAIGDRRLSTMETGTALTRALIKVINRKCDVINISYGEHSHWCGGRLMELVHQAVDKHGIIMVSSAGNHGPALSTVGTPPTCPTNSVIGVGAYVSPDMMLAEYSLREKIPSLGYTWTSRGPGSNGHLSVSVCAPGGAITSVPSWTLRGSQLMNGTSMSSPHVAGCVCLLLSGLQVQPFSYHSNSQ</sequence>
<feature type="active site" description="Charge relay system" evidence="10">
    <location>
        <position position="449"/>
    </location>
</feature>
<dbReference type="SUPFAM" id="SSF52743">
    <property type="entry name" value="Subtilisin-like"/>
    <property type="match status" value="1"/>
</dbReference>
<evidence type="ECO:0000256" key="1">
    <source>
        <dbReference type="ARBA" id="ARBA00001910"/>
    </source>
</evidence>
<feature type="active site" description="Charge relay system" evidence="10">
    <location>
        <position position="264"/>
    </location>
</feature>
<evidence type="ECO:0000256" key="7">
    <source>
        <dbReference type="ARBA" id="ARBA00022801"/>
    </source>
</evidence>
<evidence type="ECO:0000256" key="8">
    <source>
        <dbReference type="ARBA" id="ARBA00022825"/>
    </source>
</evidence>
<dbReference type="GO" id="GO:0004177">
    <property type="term" value="F:aminopeptidase activity"/>
    <property type="evidence" value="ECO:0007669"/>
    <property type="project" value="UniProtKB-KW"/>
</dbReference>
<dbReference type="FunFam" id="3.40.50.200:FF:000003">
    <property type="entry name" value="Tripeptidyl peptidase 2"/>
    <property type="match status" value="1"/>
</dbReference>
<name>A0A2L2YDE8_PARTP</name>
<accession>A0A2L2YDE8</accession>
<dbReference type="GO" id="GO:0006508">
    <property type="term" value="P:proteolysis"/>
    <property type="evidence" value="ECO:0007669"/>
    <property type="project" value="UniProtKB-KW"/>
</dbReference>
<comment type="catalytic activity">
    <reaction evidence="1">
        <text>Release of an N-terminal tripeptide from a polypeptide.</text>
        <dbReference type="EC" id="3.4.14.10"/>
    </reaction>
</comment>
<organism evidence="12">
    <name type="scientific">Parasteatoda tepidariorum</name>
    <name type="common">Common house spider</name>
    <name type="synonym">Achaearanea tepidariorum</name>
    <dbReference type="NCBI Taxonomy" id="114398"/>
    <lineage>
        <taxon>Eukaryota</taxon>
        <taxon>Metazoa</taxon>
        <taxon>Ecdysozoa</taxon>
        <taxon>Arthropoda</taxon>
        <taxon>Chelicerata</taxon>
        <taxon>Arachnida</taxon>
        <taxon>Araneae</taxon>
        <taxon>Araneomorphae</taxon>
        <taxon>Entelegynae</taxon>
        <taxon>Araneoidea</taxon>
        <taxon>Theridiidae</taxon>
        <taxon>Parasteatoda</taxon>
    </lineage>
</organism>
<dbReference type="PRINTS" id="PR00723">
    <property type="entry name" value="SUBTILISIN"/>
</dbReference>
<protein>
    <recommendedName>
        <fullName evidence="4">Tripeptidyl-peptidase 2</fullName>
        <ecNumber evidence="3">3.4.14.10</ecNumber>
    </recommendedName>
    <alternativeName>
        <fullName evidence="9">Tripeptidyl aminopeptidase</fullName>
    </alternativeName>
</protein>
<keyword evidence="7 10" id="KW-0378">Hydrolase</keyword>
<dbReference type="EMBL" id="IAAA01010627">
    <property type="protein sequence ID" value="LAA06158.1"/>
    <property type="molecule type" value="mRNA"/>
</dbReference>
<evidence type="ECO:0000256" key="6">
    <source>
        <dbReference type="ARBA" id="ARBA00022670"/>
    </source>
</evidence>
<keyword evidence="8 10" id="KW-0720">Serine protease</keyword>
<dbReference type="Gene3D" id="3.40.50.200">
    <property type="entry name" value="Peptidase S8/S53 domain"/>
    <property type="match status" value="2"/>
</dbReference>
<dbReference type="PROSITE" id="PS51892">
    <property type="entry name" value="SUBTILASE"/>
    <property type="match status" value="1"/>
</dbReference>
<dbReference type="GO" id="GO:0004252">
    <property type="term" value="F:serine-type endopeptidase activity"/>
    <property type="evidence" value="ECO:0007669"/>
    <property type="project" value="UniProtKB-UniRule"/>
</dbReference>
<feature type="active site" description="Charge relay system" evidence="10">
    <location>
        <position position="43"/>
    </location>
</feature>
<dbReference type="InterPro" id="IPR034051">
    <property type="entry name" value="TPP_II_domain"/>
</dbReference>
<feature type="domain" description="Peptidase S8/S53" evidence="11">
    <location>
        <begin position="34"/>
        <end position="465"/>
    </location>
</feature>
<dbReference type="InterPro" id="IPR000209">
    <property type="entry name" value="Peptidase_S8/S53_dom"/>
</dbReference>
<dbReference type="GO" id="GO:0008240">
    <property type="term" value="F:tripeptidyl-peptidase activity"/>
    <property type="evidence" value="ECO:0007669"/>
    <property type="project" value="UniProtKB-EC"/>
</dbReference>
<dbReference type="Gene3D" id="6.10.250.3080">
    <property type="match status" value="1"/>
</dbReference>
<dbReference type="GO" id="GO:0005829">
    <property type="term" value="C:cytosol"/>
    <property type="evidence" value="ECO:0007669"/>
    <property type="project" value="TreeGrafter"/>
</dbReference>
<dbReference type="PANTHER" id="PTHR43806:SF14">
    <property type="entry name" value="TRIPEPTIDYL-PEPTIDASE 2"/>
    <property type="match status" value="1"/>
</dbReference>
<dbReference type="InterPro" id="IPR023828">
    <property type="entry name" value="Peptidase_S8_Ser-AS"/>
</dbReference>
<comment type="similarity">
    <text evidence="2 10">Belongs to the peptidase S8 family.</text>
</comment>
<dbReference type="EC" id="3.4.14.10" evidence="3"/>